<organism evidence="1 2">
    <name type="scientific">Gigaspora margarita</name>
    <dbReference type="NCBI Taxonomy" id="4874"/>
    <lineage>
        <taxon>Eukaryota</taxon>
        <taxon>Fungi</taxon>
        <taxon>Fungi incertae sedis</taxon>
        <taxon>Mucoromycota</taxon>
        <taxon>Glomeromycotina</taxon>
        <taxon>Glomeromycetes</taxon>
        <taxon>Diversisporales</taxon>
        <taxon>Gigasporaceae</taxon>
        <taxon>Gigaspora</taxon>
    </lineage>
</organism>
<gene>
    <name evidence="1" type="ORF">GMARGA_LOCUS27492</name>
</gene>
<proteinExistence type="predicted"/>
<protein>
    <submittedName>
        <fullName evidence="1">16703_t:CDS:1</fullName>
    </submittedName>
</protein>
<evidence type="ECO:0000313" key="1">
    <source>
        <dbReference type="EMBL" id="CAG8820138.1"/>
    </source>
</evidence>
<accession>A0ABN7W7U9</accession>
<sequence length="190" mass="22433">MSDASENEEIDSKSVKVDFWRAEMKKRINESKIYDVTLTPPDDGSVDINKFIEFQKTLENYLNYQPIKWDITLIDNFLKLYSPEDTLEKFKSYLEAQEGEKANDLSKKENVVSNMDKTKKFYRDTKKRSRRSRYSKNLLSVTQIIKKNDSREAFFRITKLTKTDLCDKDISSIIEEFMKIRLALNPIKIS</sequence>
<reference evidence="1 2" key="1">
    <citation type="submission" date="2021-06" db="EMBL/GenBank/DDBJ databases">
        <authorList>
            <person name="Kallberg Y."/>
            <person name="Tangrot J."/>
            <person name="Rosling A."/>
        </authorList>
    </citation>
    <scope>NUCLEOTIDE SEQUENCE [LARGE SCALE GENOMIC DNA]</scope>
    <source>
        <strain evidence="1 2">120-4 pot B 10/14</strain>
    </source>
</reference>
<evidence type="ECO:0000313" key="2">
    <source>
        <dbReference type="Proteomes" id="UP000789901"/>
    </source>
</evidence>
<dbReference type="EMBL" id="CAJVQB010033694">
    <property type="protein sequence ID" value="CAG8820138.1"/>
    <property type="molecule type" value="Genomic_DNA"/>
</dbReference>
<dbReference type="Proteomes" id="UP000789901">
    <property type="component" value="Unassembled WGS sequence"/>
</dbReference>
<keyword evidence="2" id="KW-1185">Reference proteome</keyword>
<comment type="caution">
    <text evidence="1">The sequence shown here is derived from an EMBL/GenBank/DDBJ whole genome shotgun (WGS) entry which is preliminary data.</text>
</comment>
<name>A0ABN7W7U9_GIGMA</name>